<feature type="transmembrane region" description="Helical" evidence="10">
    <location>
        <begin position="65"/>
        <end position="84"/>
    </location>
</feature>
<keyword evidence="8" id="KW-0675">Receptor</keyword>
<evidence type="ECO:0000256" key="1">
    <source>
        <dbReference type="ARBA" id="ARBA00004651"/>
    </source>
</evidence>
<feature type="transmembrane region" description="Helical" evidence="10">
    <location>
        <begin position="161"/>
        <end position="179"/>
    </location>
</feature>
<keyword evidence="12" id="KW-1185">Reference proteome</keyword>
<evidence type="ECO:0000256" key="6">
    <source>
        <dbReference type="ARBA" id="ARBA00022989"/>
    </source>
</evidence>
<dbReference type="PANTHER" id="PTHR21137">
    <property type="entry name" value="ODORANT RECEPTOR"/>
    <property type="match status" value="1"/>
</dbReference>
<evidence type="ECO:0000256" key="7">
    <source>
        <dbReference type="ARBA" id="ARBA00023136"/>
    </source>
</evidence>
<dbReference type="AlphaFoldDB" id="A0A482VFQ6"/>
<evidence type="ECO:0000256" key="5">
    <source>
        <dbReference type="ARBA" id="ARBA00022725"/>
    </source>
</evidence>
<dbReference type="EMBL" id="QDEB01103544">
    <property type="protein sequence ID" value="RZC22680.1"/>
    <property type="molecule type" value="Genomic_DNA"/>
</dbReference>
<evidence type="ECO:0000256" key="9">
    <source>
        <dbReference type="ARBA" id="ARBA00023224"/>
    </source>
</evidence>
<keyword evidence="6 10" id="KW-1133">Transmembrane helix</keyword>
<reference evidence="11 12" key="1">
    <citation type="submission" date="2017-03" db="EMBL/GenBank/DDBJ databases">
        <title>Genome of the blue death feigning beetle - Asbolus verrucosus.</title>
        <authorList>
            <person name="Rider S.D."/>
        </authorList>
    </citation>
    <scope>NUCLEOTIDE SEQUENCE [LARGE SCALE GENOMIC DNA]</scope>
    <source>
        <strain evidence="11">Butters</strain>
        <tissue evidence="11">Head and leg muscle</tissue>
    </source>
</reference>
<evidence type="ECO:0000256" key="8">
    <source>
        <dbReference type="ARBA" id="ARBA00023170"/>
    </source>
</evidence>
<keyword evidence="4 10" id="KW-0812">Transmembrane</keyword>
<sequence length="368" mass="42996">MKETKIQKIKKDDSSAILRMFFLNFDNKIINFINMFSLAYQIVSTLIQVYFIITNISLELITRYSTMLIVNCYSMFAMIFLIIFEKNMIKLDNFFISFAWSIDNAGEVTARDIKGTSAKINRIICFMLGLNLIVMIIYFPFCGNQSELFIWERVCDRYFGIWSKLFYHIYFATIPSLVYSGVRLGFILIHGIWNLKNQVLLIIAYILKISDDFADLDDWQKLHSVQYQNAIFERLCLCIKHHVTLKRHIRQIHEIVEIAMPWFLLFATLIFITSIVFVLNYIETMSNVLKLRFCTAGCNFALVLIIFCEAGQSLVDETGRVFEVLGSSSWYIWNVKNRRILLNFMTNCVNPIKFSFAGISLDYRLAVS</sequence>
<feature type="transmembrane region" description="Helical" evidence="10">
    <location>
        <begin position="123"/>
        <end position="141"/>
    </location>
</feature>
<keyword evidence="7 10" id="KW-0472">Membrane</keyword>
<evidence type="ECO:0008006" key="13">
    <source>
        <dbReference type="Google" id="ProtNLM"/>
    </source>
</evidence>
<keyword evidence="9" id="KW-0807">Transducer</keyword>
<evidence type="ECO:0000313" key="11">
    <source>
        <dbReference type="EMBL" id="RZC22680.1"/>
    </source>
</evidence>
<evidence type="ECO:0000256" key="3">
    <source>
        <dbReference type="ARBA" id="ARBA00022606"/>
    </source>
</evidence>
<comment type="subcellular location">
    <subcellularLocation>
        <location evidence="1">Cell membrane</location>
        <topology evidence="1">Multi-pass membrane protein</topology>
    </subcellularLocation>
</comment>
<evidence type="ECO:0000256" key="10">
    <source>
        <dbReference type="SAM" id="Phobius"/>
    </source>
</evidence>
<dbReference type="GO" id="GO:0005886">
    <property type="term" value="C:plasma membrane"/>
    <property type="evidence" value="ECO:0007669"/>
    <property type="project" value="UniProtKB-SubCell"/>
</dbReference>
<evidence type="ECO:0000313" key="12">
    <source>
        <dbReference type="Proteomes" id="UP000292052"/>
    </source>
</evidence>
<dbReference type="Proteomes" id="UP000292052">
    <property type="component" value="Unassembled WGS sequence"/>
</dbReference>
<keyword evidence="3" id="KW-0716">Sensory transduction</keyword>
<dbReference type="PANTHER" id="PTHR21137:SF35">
    <property type="entry name" value="ODORANT RECEPTOR 19A-RELATED"/>
    <property type="match status" value="1"/>
</dbReference>
<proteinExistence type="predicted"/>
<name>A0A482VFQ6_ASBVE</name>
<gene>
    <name evidence="11" type="ORF">BDFB_011489</name>
</gene>
<evidence type="ECO:0000256" key="2">
    <source>
        <dbReference type="ARBA" id="ARBA00022475"/>
    </source>
</evidence>
<evidence type="ECO:0000256" key="4">
    <source>
        <dbReference type="ARBA" id="ARBA00022692"/>
    </source>
</evidence>
<feature type="transmembrane region" description="Helical" evidence="10">
    <location>
        <begin position="29"/>
        <end position="53"/>
    </location>
</feature>
<dbReference type="GO" id="GO:0007165">
    <property type="term" value="P:signal transduction"/>
    <property type="evidence" value="ECO:0007669"/>
    <property type="project" value="UniProtKB-KW"/>
</dbReference>
<keyword evidence="5" id="KW-0552">Olfaction</keyword>
<feature type="non-terminal residue" evidence="11">
    <location>
        <position position="368"/>
    </location>
</feature>
<organism evidence="11 12">
    <name type="scientific">Asbolus verrucosus</name>
    <name type="common">Desert ironclad beetle</name>
    <dbReference type="NCBI Taxonomy" id="1661398"/>
    <lineage>
        <taxon>Eukaryota</taxon>
        <taxon>Metazoa</taxon>
        <taxon>Ecdysozoa</taxon>
        <taxon>Arthropoda</taxon>
        <taxon>Hexapoda</taxon>
        <taxon>Insecta</taxon>
        <taxon>Pterygota</taxon>
        <taxon>Neoptera</taxon>
        <taxon>Endopterygota</taxon>
        <taxon>Coleoptera</taxon>
        <taxon>Polyphaga</taxon>
        <taxon>Cucujiformia</taxon>
        <taxon>Tenebrionidae</taxon>
        <taxon>Pimeliinae</taxon>
        <taxon>Asbolus</taxon>
    </lineage>
</organism>
<dbReference type="OrthoDB" id="6783644at2759"/>
<comment type="caution">
    <text evidence="11">The sequence shown here is derived from an EMBL/GenBank/DDBJ whole genome shotgun (WGS) entry which is preliminary data.</text>
</comment>
<accession>A0A482VFQ6</accession>
<dbReference type="GO" id="GO:0005549">
    <property type="term" value="F:odorant binding"/>
    <property type="evidence" value="ECO:0007669"/>
    <property type="project" value="InterPro"/>
</dbReference>
<keyword evidence="2" id="KW-1003">Cell membrane</keyword>
<feature type="transmembrane region" description="Helical" evidence="10">
    <location>
        <begin position="186"/>
        <end position="207"/>
    </location>
</feature>
<dbReference type="GO" id="GO:0004984">
    <property type="term" value="F:olfactory receptor activity"/>
    <property type="evidence" value="ECO:0007669"/>
    <property type="project" value="InterPro"/>
</dbReference>
<dbReference type="InterPro" id="IPR004117">
    <property type="entry name" value="7tm6_olfct_rcpt"/>
</dbReference>
<feature type="transmembrane region" description="Helical" evidence="10">
    <location>
        <begin position="262"/>
        <end position="282"/>
    </location>
</feature>
<protein>
    <recommendedName>
        <fullName evidence="13">Odorant receptor</fullName>
    </recommendedName>
</protein>